<proteinExistence type="predicted"/>
<dbReference type="Gene3D" id="1.20.1070.10">
    <property type="entry name" value="Rhodopsin 7-helix transmembrane proteins"/>
    <property type="match status" value="1"/>
</dbReference>
<dbReference type="GO" id="GO:0004930">
    <property type="term" value="F:G protein-coupled receptor activity"/>
    <property type="evidence" value="ECO:0007669"/>
    <property type="project" value="InterPro"/>
</dbReference>
<dbReference type="AlphaFoldDB" id="A0A210QZB4"/>
<comment type="caution">
    <text evidence="7">The sequence shown here is derived from an EMBL/GenBank/DDBJ whole genome shotgun (WGS) entry which is preliminary data.</text>
</comment>
<dbReference type="GO" id="GO:0007189">
    <property type="term" value="P:adenylate cyclase-activating G protein-coupled receptor signaling pathway"/>
    <property type="evidence" value="ECO:0007669"/>
    <property type="project" value="TreeGrafter"/>
</dbReference>
<dbReference type="Proteomes" id="UP000242188">
    <property type="component" value="Unassembled WGS sequence"/>
</dbReference>
<dbReference type="Pfam" id="PF00002">
    <property type="entry name" value="7tm_2"/>
    <property type="match status" value="1"/>
</dbReference>
<evidence type="ECO:0000256" key="3">
    <source>
        <dbReference type="ARBA" id="ARBA00022989"/>
    </source>
</evidence>
<reference evidence="7 8" key="1">
    <citation type="journal article" date="2017" name="Nat. Ecol. Evol.">
        <title>Scallop genome provides insights into evolution of bilaterian karyotype and development.</title>
        <authorList>
            <person name="Wang S."/>
            <person name="Zhang J."/>
            <person name="Jiao W."/>
            <person name="Li J."/>
            <person name="Xun X."/>
            <person name="Sun Y."/>
            <person name="Guo X."/>
            <person name="Huan P."/>
            <person name="Dong B."/>
            <person name="Zhang L."/>
            <person name="Hu X."/>
            <person name="Sun X."/>
            <person name="Wang J."/>
            <person name="Zhao C."/>
            <person name="Wang Y."/>
            <person name="Wang D."/>
            <person name="Huang X."/>
            <person name="Wang R."/>
            <person name="Lv J."/>
            <person name="Li Y."/>
            <person name="Zhang Z."/>
            <person name="Liu B."/>
            <person name="Lu W."/>
            <person name="Hui Y."/>
            <person name="Liang J."/>
            <person name="Zhou Z."/>
            <person name="Hou R."/>
            <person name="Li X."/>
            <person name="Liu Y."/>
            <person name="Li H."/>
            <person name="Ning X."/>
            <person name="Lin Y."/>
            <person name="Zhao L."/>
            <person name="Xing Q."/>
            <person name="Dou J."/>
            <person name="Li Y."/>
            <person name="Mao J."/>
            <person name="Guo H."/>
            <person name="Dou H."/>
            <person name="Li T."/>
            <person name="Mu C."/>
            <person name="Jiang W."/>
            <person name="Fu Q."/>
            <person name="Fu X."/>
            <person name="Miao Y."/>
            <person name="Liu J."/>
            <person name="Yu Q."/>
            <person name="Li R."/>
            <person name="Liao H."/>
            <person name="Li X."/>
            <person name="Kong Y."/>
            <person name="Jiang Z."/>
            <person name="Chourrout D."/>
            <person name="Li R."/>
            <person name="Bao Z."/>
        </authorList>
    </citation>
    <scope>NUCLEOTIDE SEQUENCE [LARGE SCALE GENOMIC DNA]</scope>
    <source>
        <strain evidence="7 8">PY_sf001</strain>
    </source>
</reference>
<name>A0A210QZB4_MIZYE</name>
<evidence type="ECO:0000256" key="5">
    <source>
        <dbReference type="SAM" id="Phobius"/>
    </source>
</evidence>
<comment type="subcellular location">
    <subcellularLocation>
        <location evidence="1">Membrane</location>
        <topology evidence="1">Multi-pass membrane protein</topology>
    </subcellularLocation>
</comment>
<dbReference type="PRINTS" id="PR00247">
    <property type="entry name" value="GPCRCAMP"/>
</dbReference>
<evidence type="ECO:0000259" key="6">
    <source>
        <dbReference type="PROSITE" id="PS50261"/>
    </source>
</evidence>
<dbReference type="OrthoDB" id="100006at2759"/>
<feature type="transmembrane region" description="Helical" evidence="5">
    <location>
        <begin position="59"/>
        <end position="81"/>
    </location>
</feature>
<dbReference type="GO" id="GO:0007166">
    <property type="term" value="P:cell surface receptor signaling pathway"/>
    <property type="evidence" value="ECO:0007669"/>
    <property type="project" value="InterPro"/>
</dbReference>
<evidence type="ECO:0000313" key="7">
    <source>
        <dbReference type="EMBL" id="OWF54052.1"/>
    </source>
</evidence>
<feature type="domain" description="G-protein coupled receptors family 2 profile 2" evidence="6">
    <location>
        <begin position="23"/>
        <end position="298"/>
    </location>
</feature>
<evidence type="ECO:0000256" key="4">
    <source>
        <dbReference type="ARBA" id="ARBA00023136"/>
    </source>
</evidence>
<dbReference type="InterPro" id="IPR017981">
    <property type="entry name" value="GPCR_2-like_7TM"/>
</dbReference>
<organism evidence="7 8">
    <name type="scientific">Mizuhopecten yessoensis</name>
    <name type="common">Japanese scallop</name>
    <name type="synonym">Patinopecten yessoensis</name>
    <dbReference type="NCBI Taxonomy" id="6573"/>
    <lineage>
        <taxon>Eukaryota</taxon>
        <taxon>Metazoa</taxon>
        <taxon>Spiralia</taxon>
        <taxon>Lophotrochozoa</taxon>
        <taxon>Mollusca</taxon>
        <taxon>Bivalvia</taxon>
        <taxon>Autobranchia</taxon>
        <taxon>Pteriomorphia</taxon>
        <taxon>Pectinida</taxon>
        <taxon>Pectinoidea</taxon>
        <taxon>Pectinidae</taxon>
        <taxon>Mizuhopecten</taxon>
    </lineage>
</organism>
<feature type="transmembrane region" description="Helical" evidence="5">
    <location>
        <begin position="239"/>
        <end position="259"/>
    </location>
</feature>
<feature type="transmembrane region" description="Helical" evidence="5">
    <location>
        <begin position="138"/>
        <end position="155"/>
    </location>
</feature>
<dbReference type="GO" id="GO:0030552">
    <property type="term" value="F:cAMP binding"/>
    <property type="evidence" value="ECO:0007669"/>
    <property type="project" value="InterPro"/>
</dbReference>
<feature type="transmembrane region" description="Helical" evidence="5">
    <location>
        <begin position="191"/>
        <end position="211"/>
    </location>
</feature>
<keyword evidence="8" id="KW-1185">Reference proteome</keyword>
<keyword evidence="3 5" id="KW-1133">Transmembrane helix</keyword>
<dbReference type="PANTHER" id="PTHR23112">
    <property type="entry name" value="G PROTEIN-COUPLED RECEPTOR 157-RELATED"/>
    <property type="match status" value="1"/>
</dbReference>
<dbReference type="PRINTS" id="PR02001">
    <property type="entry name" value="GCR1CAMPR"/>
</dbReference>
<dbReference type="STRING" id="6573.A0A210QZB4"/>
<evidence type="ECO:0000256" key="1">
    <source>
        <dbReference type="ARBA" id="ARBA00004141"/>
    </source>
</evidence>
<gene>
    <name evidence="7" type="ORF">KP79_PYT15267</name>
</gene>
<dbReference type="InterPro" id="IPR022343">
    <property type="entry name" value="GCR1-cAMP_receptor"/>
</dbReference>
<evidence type="ECO:0000313" key="8">
    <source>
        <dbReference type="Proteomes" id="UP000242188"/>
    </source>
</evidence>
<dbReference type="InterPro" id="IPR000832">
    <property type="entry name" value="GPCR_2_secretin-like"/>
</dbReference>
<keyword evidence="2 5" id="KW-0812">Transmembrane</keyword>
<protein>
    <submittedName>
        <fullName evidence="7">G-protein coupled receptor 157-like protein</fullName>
    </submittedName>
</protein>
<dbReference type="EMBL" id="NEDP02001165">
    <property type="protein sequence ID" value="OWF54052.1"/>
    <property type="molecule type" value="Genomic_DNA"/>
</dbReference>
<dbReference type="GO" id="GO:0005886">
    <property type="term" value="C:plasma membrane"/>
    <property type="evidence" value="ECO:0007669"/>
    <property type="project" value="TreeGrafter"/>
</dbReference>
<feature type="transmembrane region" description="Helical" evidence="5">
    <location>
        <begin position="101"/>
        <end position="131"/>
    </location>
</feature>
<evidence type="ECO:0000256" key="2">
    <source>
        <dbReference type="ARBA" id="ARBA00022692"/>
    </source>
</evidence>
<accession>A0A210QZB4</accession>
<sequence length="391" mass="43363">MVEAVNTSGSTANVISASDGLTYAFLTLVVSLLSLFGGIGIVVLYLVYKKLRTHARTLLVYLSLMDTAIAIGNILGVIWVLHKDGPVLRRNMTYCQFQSALTIFSSIGAFCWTMVMSICLFMSIVCINLTFTAKYMKVFHLVCWGLPSIVTIAAWSSDVLGYDHNITQASWCWIDPLVPHAMVWQLFTGKVWEFSCSALTTGLSFAVFVYIRRKANTSLASKSNRKSKKAAIESANRKLMFVPLVFILCRIWGTLRFFIGNFAPGYENKPEVSWIVPMQGIGDSAQGFVNFVVYCCMTDGVRRRIFRSCTCCKQRGGESSGSPPTISLATSHKITHLQAPTYNQHAKSEKIAPYVFMRSAVDITAHTTVMETAIHDAQVMPLGTHVVDDHQ</sequence>
<dbReference type="InterPro" id="IPR000848">
    <property type="entry name" value="GPCR_cAMP"/>
</dbReference>
<dbReference type="SUPFAM" id="SSF81321">
    <property type="entry name" value="Family A G protein-coupled receptor-like"/>
    <property type="match status" value="1"/>
</dbReference>
<keyword evidence="4 5" id="KW-0472">Membrane</keyword>
<dbReference type="PANTHER" id="PTHR23112:SF47">
    <property type="entry name" value="G-PROTEIN COUPLED RECEPTOR 157"/>
    <property type="match status" value="1"/>
</dbReference>
<keyword evidence="7" id="KW-0675">Receptor</keyword>
<dbReference type="PROSITE" id="PS50261">
    <property type="entry name" value="G_PROTEIN_RECEP_F2_4"/>
    <property type="match status" value="1"/>
</dbReference>
<feature type="transmembrane region" description="Helical" evidence="5">
    <location>
        <begin position="20"/>
        <end position="47"/>
    </location>
</feature>